<evidence type="ECO:0000313" key="2">
    <source>
        <dbReference type="Proteomes" id="UP000585437"/>
    </source>
</evidence>
<evidence type="ECO:0000313" key="1">
    <source>
        <dbReference type="EMBL" id="MBB6511182.1"/>
    </source>
</evidence>
<organism evidence="1 2">
    <name type="scientific">Rhizobium soli</name>
    <dbReference type="NCBI Taxonomy" id="424798"/>
    <lineage>
        <taxon>Bacteria</taxon>
        <taxon>Pseudomonadati</taxon>
        <taxon>Pseudomonadota</taxon>
        <taxon>Alphaproteobacteria</taxon>
        <taxon>Hyphomicrobiales</taxon>
        <taxon>Rhizobiaceae</taxon>
        <taxon>Rhizobium/Agrobacterium group</taxon>
        <taxon>Rhizobium</taxon>
    </lineage>
</organism>
<name>A0A7X0JQQ2_9HYPH</name>
<dbReference type="EMBL" id="JACHBU010000021">
    <property type="protein sequence ID" value="MBB6511182.1"/>
    <property type="molecule type" value="Genomic_DNA"/>
</dbReference>
<keyword evidence="1" id="KW-0413">Isomerase</keyword>
<keyword evidence="2" id="KW-1185">Reference proteome</keyword>
<protein>
    <submittedName>
        <fullName evidence="1">DNA topoisomerase IB</fullName>
    </submittedName>
</protein>
<dbReference type="Proteomes" id="UP000585437">
    <property type="component" value="Unassembled WGS sequence"/>
</dbReference>
<dbReference type="Gene3D" id="1.10.132.120">
    <property type="match status" value="1"/>
</dbReference>
<gene>
    <name evidence="1" type="ORF">F4695_004580</name>
</gene>
<dbReference type="GO" id="GO:0016853">
    <property type="term" value="F:isomerase activity"/>
    <property type="evidence" value="ECO:0007669"/>
    <property type="project" value="UniProtKB-KW"/>
</dbReference>
<dbReference type="InterPro" id="IPR011010">
    <property type="entry name" value="DNA_brk_join_enz"/>
</dbReference>
<dbReference type="AlphaFoldDB" id="A0A7X0JQQ2"/>
<comment type="caution">
    <text evidence="1">The sequence shown here is derived from an EMBL/GenBank/DDBJ whole genome shotgun (WGS) entry which is preliminary data.</text>
</comment>
<dbReference type="RefSeq" id="WP_184656162.1">
    <property type="nucleotide sequence ID" value="NZ_JACHBU010000021.1"/>
</dbReference>
<accession>A0A7X0JQQ2</accession>
<proteinExistence type="predicted"/>
<dbReference type="SUPFAM" id="SSF56349">
    <property type="entry name" value="DNA breaking-rejoining enzymes"/>
    <property type="match status" value="1"/>
</dbReference>
<dbReference type="GO" id="GO:0003677">
    <property type="term" value="F:DNA binding"/>
    <property type="evidence" value="ECO:0007669"/>
    <property type="project" value="InterPro"/>
</dbReference>
<reference evidence="1 2" key="1">
    <citation type="submission" date="2020-08" db="EMBL/GenBank/DDBJ databases">
        <title>The Agave Microbiome: Exploring the role of microbial communities in plant adaptations to desert environments.</title>
        <authorList>
            <person name="Partida-Martinez L.P."/>
        </authorList>
    </citation>
    <scope>NUCLEOTIDE SEQUENCE [LARGE SCALE GENOMIC DNA]</scope>
    <source>
        <strain evidence="1 2">AS3.12</strain>
    </source>
</reference>
<sequence length="70" mass="7928">MDRWLTMGASQDLPGQHLFQYTDGEGEQREVISGDVNAYLRGIRDSEIMDKNFCTWTGTVLAELALAEFE</sequence>